<dbReference type="AlphaFoldDB" id="A0A4Y2W3J3"/>
<keyword evidence="2" id="KW-1185">Reference proteome</keyword>
<organism evidence="1 2">
    <name type="scientific">Araneus ventricosus</name>
    <name type="common">Orbweaver spider</name>
    <name type="synonym">Epeira ventricosa</name>
    <dbReference type="NCBI Taxonomy" id="182803"/>
    <lineage>
        <taxon>Eukaryota</taxon>
        <taxon>Metazoa</taxon>
        <taxon>Ecdysozoa</taxon>
        <taxon>Arthropoda</taxon>
        <taxon>Chelicerata</taxon>
        <taxon>Arachnida</taxon>
        <taxon>Araneae</taxon>
        <taxon>Araneomorphae</taxon>
        <taxon>Entelegynae</taxon>
        <taxon>Araneoidea</taxon>
        <taxon>Araneidae</taxon>
        <taxon>Araneus</taxon>
    </lineage>
</organism>
<dbReference type="Proteomes" id="UP000499080">
    <property type="component" value="Unassembled WGS sequence"/>
</dbReference>
<comment type="caution">
    <text evidence="1">The sequence shown here is derived from an EMBL/GenBank/DDBJ whole genome shotgun (WGS) entry which is preliminary data.</text>
</comment>
<evidence type="ECO:0000313" key="2">
    <source>
        <dbReference type="Proteomes" id="UP000499080"/>
    </source>
</evidence>
<reference evidence="1 2" key="1">
    <citation type="journal article" date="2019" name="Sci. Rep.">
        <title>Orb-weaving spider Araneus ventricosus genome elucidates the spidroin gene catalogue.</title>
        <authorList>
            <person name="Kono N."/>
            <person name="Nakamura H."/>
            <person name="Ohtoshi R."/>
            <person name="Moran D.A.P."/>
            <person name="Shinohara A."/>
            <person name="Yoshida Y."/>
            <person name="Fujiwara M."/>
            <person name="Mori M."/>
            <person name="Tomita M."/>
            <person name="Arakawa K."/>
        </authorList>
    </citation>
    <scope>NUCLEOTIDE SEQUENCE [LARGE SCALE GENOMIC DNA]</scope>
</reference>
<gene>
    <name evidence="1" type="ORF">AVEN_85945_1</name>
</gene>
<evidence type="ECO:0000313" key="1">
    <source>
        <dbReference type="EMBL" id="GBO31542.1"/>
    </source>
</evidence>
<protein>
    <submittedName>
        <fullName evidence="1">Uncharacterized protein</fullName>
    </submittedName>
</protein>
<accession>A0A4Y2W3J3</accession>
<dbReference type="EMBL" id="BGPR01054863">
    <property type="protein sequence ID" value="GBO31542.1"/>
    <property type="molecule type" value="Genomic_DNA"/>
</dbReference>
<sequence>MPFLCSNTLNGPPAHVFSSSLVPFPFSNVHILTSLEFPNSSRIIVTFSIILWTAERMSYLYSNTLNGPPAHVYSSSLVPFPFSNVHILTSLAFPNSSRIIVTFSMVLWIAERMPFLCGHKIYYWDVFQE</sequence>
<name>A0A4Y2W3J3_ARAVE</name>
<proteinExistence type="predicted"/>